<evidence type="ECO:0000256" key="1">
    <source>
        <dbReference type="SAM" id="MobiDB-lite"/>
    </source>
</evidence>
<dbReference type="PANTHER" id="PTHR33877:SF2">
    <property type="entry name" value="OS07G0170200 PROTEIN"/>
    <property type="match status" value="1"/>
</dbReference>
<dbReference type="Pfam" id="PF01844">
    <property type="entry name" value="HNH"/>
    <property type="match status" value="1"/>
</dbReference>
<accession>A0A387H835</accession>
<dbReference type="InterPro" id="IPR002711">
    <property type="entry name" value="HNH"/>
</dbReference>
<dbReference type="GO" id="GO:0003676">
    <property type="term" value="F:nucleic acid binding"/>
    <property type="evidence" value="ECO:0007669"/>
    <property type="project" value="InterPro"/>
</dbReference>
<dbReference type="SMART" id="SM00507">
    <property type="entry name" value="HNHc"/>
    <property type="match status" value="1"/>
</dbReference>
<dbReference type="OrthoDB" id="4578716at2"/>
<evidence type="ECO:0000259" key="2">
    <source>
        <dbReference type="SMART" id="SM00507"/>
    </source>
</evidence>
<evidence type="ECO:0000313" key="4">
    <source>
        <dbReference type="Proteomes" id="UP000271554"/>
    </source>
</evidence>
<proteinExistence type="predicted"/>
<dbReference type="CDD" id="cd00085">
    <property type="entry name" value="HNHc"/>
    <property type="match status" value="1"/>
</dbReference>
<feature type="region of interest" description="Disordered" evidence="1">
    <location>
        <begin position="19"/>
        <end position="48"/>
    </location>
</feature>
<dbReference type="AlphaFoldDB" id="A0A387H835"/>
<feature type="compositionally biased region" description="Basic and acidic residues" evidence="1">
    <location>
        <begin position="21"/>
        <end position="45"/>
    </location>
</feature>
<dbReference type="EMBL" id="CP032698">
    <property type="protein sequence ID" value="AYG79985.1"/>
    <property type="molecule type" value="Genomic_DNA"/>
</dbReference>
<evidence type="ECO:0000313" key="3">
    <source>
        <dbReference type="EMBL" id="AYG79985.1"/>
    </source>
</evidence>
<dbReference type="RefSeq" id="WP_120720992.1">
    <property type="nucleotide sequence ID" value="NZ_CP032698.1"/>
</dbReference>
<dbReference type="PANTHER" id="PTHR33877">
    <property type="entry name" value="SLL1193 PROTEIN"/>
    <property type="match status" value="1"/>
</dbReference>
<dbReference type="InterPro" id="IPR003615">
    <property type="entry name" value="HNH_nuc"/>
</dbReference>
<organism evidence="3 4">
    <name type="scientific">Streptomyces hundungensis</name>
    <dbReference type="NCBI Taxonomy" id="1077946"/>
    <lineage>
        <taxon>Bacteria</taxon>
        <taxon>Bacillati</taxon>
        <taxon>Actinomycetota</taxon>
        <taxon>Actinomycetes</taxon>
        <taxon>Kitasatosporales</taxon>
        <taxon>Streptomycetaceae</taxon>
        <taxon>Streptomyces</taxon>
    </lineage>
</organism>
<reference evidence="3 4" key="1">
    <citation type="submission" date="2018-10" db="EMBL/GenBank/DDBJ databases">
        <title>Relationship between Morphology and Antimicrobial Activity in Streptomyces.</title>
        <authorList>
            <person name="Kang H.J."/>
            <person name="Kim S.B."/>
        </authorList>
    </citation>
    <scope>NUCLEOTIDE SEQUENCE [LARGE SCALE GENOMIC DNA]</scope>
    <source>
        <strain evidence="3 4">BH38</strain>
    </source>
</reference>
<dbReference type="GO" id="GO:0004519">
    <property type="term" value="F:endonuclease activity"/>
    <property type="evidence" value="ECO:0007669"/>
    <property type="project" value="InterPro"/>
</dbReference>
<gene>
    <name evidence="3" type="ORF">DWB77_02105</name>
</gene>
<dbReference type="InterPro" id="IPR052892">
    <property type="entry name" value="NA-targeting_endonuclease"/>
</dbReference>
<protein>
    <recommendedName>
        <fullName evidence="2">HNH nuclease domain-containing protein</fullName>
    </recommendedName>
</protein>
<dbReference type="Proteomes" id="UP000271554">
    <property type="component" value="Chromosome"/>
</dbReference>
<keyword evidence="4" id="KW-1185">Reference proteome</keyword>
<feature type="domain" description="HNH nuclease" evidence="2">
    <location>
        <begin position="50"/>
        <end position="100"/>
    </location>
</feature>
<sequence length="110" mass="12654">MPRAKSVCYVSGCTRTTVRSGRCDEHAPPARRGWDRKSARNESRPGDWSSRRARVLARDRFTCQKCGTRENLQVDHLVPVSRGGSWELDNLWVLCGKCHALKTYYDDRRS</sequence>
<dbReference type="Gene3D" id="1.10.30.50">
    <property type="match status" value="1"/>
</dbReference>
<dbReference type="KEGG" id="shun:DWB77_02105"/>
<dbReference type="GO" id="GO:0008270">
    <property type="term" value="F:zinc ion binding"/>
    <property type="evidence" value="ECO:0007669"/>
    <property type="project" value="InterPro"/>
</dbReference>
<name>A0A387H835_9ACTN</name>